<protein>
    <recommendedName>
        <fullName evidence="3">Host-nuclease inhibitor protein Gam</fullName>
    </recommendedName>
</protein>
<name>A0A2W5FZT2_9SPHI</name>
<dbReference type="GO" id="GO:0042262">
    <property type="term" value="P:DNA protection"/>
    <property type="evidence" value="ECO:0007669"/>
    <property type="project" value="InterPro"/>
</dbReference>
<accession>A0A2W5FZT2</accession>
<gene>
    <name evidence="1" type="ORF">DI598_20460</name>
</gene>
<sequence length="172" mass="19016">MARTAKKTNVNVTLSEAQAAAHIYADITIQKENLENEMKAKIAAIRAEYEPDITDLDGQLAEPYDILESYAKETKDGWDKKSLELAACTIGFRTTPPSVGKIKGVTWDGIISLLKGKKNLKQFVAVKEAVDKAAILKVQTDAKIMRELTTIGVTIEQSEQFFVEEKKEKVAA</sequence>
<dbReference type="SUPFAM" id="SSF161266">
    <property type="entry name" value="Gam-like"/>
    <property type="match status" value="1"/>
</dbReference>
<dbReference type="Proteomes" id="UP000249645">
    <property type="component" value="Unassembled WGS sequence"/>
</dbReference>
<dbReference type="InterPro" id="IPR009951">
    <property type="entry name" value="Host-nuc_inhib_Gam"/>
</dbReference>
<dbReference type="GO" id="GO:0003690">
    <property type="term" value="F:double-stranded DNA binding"/>
    <property type="evidence" value="ECO:0007669"/>
    <property type="project" value="InterPro"/>
</dbReference>
<evidence type="ECO:0000313" key="2">
    <source>
        <dbReference type="Proteomes" id="UP000249645"/>
    </source>
</evidence>
<dbReference type="Pfam" id="PF07352">
    <property type="entry name" value="Phage_Mu_Gam"/>
    <property type="match status" value="1"/>
</dbReference>
<reference evidence="1 2" key="1">
    <citation type="submission" date="2017-11" db="EMBL/GenBank/DDBJ databases">
        <title>Infants hospitalized years apart are colonized by the same room-sourced microbial strains.</title>
        <authorList>
            <person name="Brooks B."/>
            <person name="Olm M.R."/>
            <person name="Firek B.A."/>
            <person name="Baker R."/>
            <person name="Thomas B.C."/>
            <person name="Morowitz M.J."/>
            <person name="Banfield J.F."/>
        </authorList>
    </citation>
    <scope>NUCLEOTIDE SEQUENCE [LARGE SCALE GENOMIC DNA]</scope>
    <source>
        <strain evidence="1">S2_009_000_R2_76</strain>
    </source>
</reference>
<organism evidence="1 2">
    <name type="scientific">Pseudopedobacter saltans</name>
    <dbReference type="NCBI Taxonomy" id="151895"/>
    <lineage>
        <taxon>Bacteria</taxon>
        <taxon>Pseudomonadati</taxon>
        <taxon>Bacteroidota</taxon>
        <taxon>Sphingobacteriia</taxon>
        <taxon>Sphingobacteriales</taxon>
        <taxon>Sphingobacteriaceae</taxon>
        <taxon>Pseudopedobacter</taxon>
    </lineage>
</organism>
<comment type="caution">
    <text evidence="1">The sequence shown here is derived from an EMBL/GenBank/DDBJ whole genome shotgun (WGS) entry which is preliminary data.</text>
</comment>
<evidence type="ECO:0008006" key="3">
    <source>
        <dbReference type="Google" id="ProtNLM"/>
    </source>
</evidence>
<dbReference type="AlphaFoldDB" id="A0A2W5FZT2"/>
<proteinExistence type="predicted"/>
<dbReference type="EMBL" id="QFOI01000725">
    <property type="protein sequence ID" value="PZP38696.1"/>
    <property type="molecule type" value="Genomic_DNA"/>
</dbReference>
<evidence type="ECO:0000313" key="1">
    <source>
        <dbReference type="EMBL" id="PZP38696.1"/>
    </source>
</evidence>
<dbReference type="Gene3D" id="1.20.5.170">
    <property type="match status" value="1"/>
</dbReference>